<dbReference type="EMBL" id="CM002288">
    <property type="protein sequence ID" value="ESW34004.1"/>
    <property type="molecule type" value="Genomic_DNA"/>
</dbReference>
<feature type="signal peptide" evidence="1">
    <location>
        <begin position="1"/>
        <end position="25"/>
    </location>
</feature>
<keyword evidence="3" id="KW-1185">Reference proteome</keyword>
<dbReference type="PANTHER" id="PTHR31776:SF18">
    <property type="entry name" value="NON-REDUCING END ALPHA-L-ARABINOFURANOSIDASE"/>
    <property type="match status" value="1"/>
</dbReference>
<reference evidence="3" key="1">
    <citation type="journal article" date="2014" name="Nat. Genet.">
        <title>A reference genome for common bean and genome-wide analysis of dual domestications.</title>
        <authorList>
            <person name="Schmutz J."/>
            <person name="McClean P.E."/>
            <person name="Mamidi S."/>
            <person name="Wu G.A."/>
            <person name="Cannon S.B."/>
            <person name="Grimwood J."/>
            <person name="Jenkins J."/>
            <person name="Shu S."/>
            <person name="Song Q."/>
            <person name="Chavarro C."/>
            <person name="Torres-Torres M."/>
            <person name="Geffroy V."/>
            <person name="Moghaddam S.M."/>
            <person name="Gao D."/>
            <person name="Abernathy B."/>
            <person name="Barry K."/>
            <person name="Blair M."/>
            <person name="Brick M.A."/>
            <person name="Chovatia M."/>
            <person name="Gepts P."/>
            <person name="Goodstein D.M."/>
            <person name="Gonzales M."/>
            <person name="Hellsten U."/>
            <person name="Hyten D.L."/>
            <person name="Jia G."/>
            <person name="Kelly J.D."/>
            <person name="Kudrna D."/>
            <person name="Lee R."/>
            <person name="Richard M.M."/>
            <person name="Miklas P.N."/>
            <person name="Osorno J.M."/>
            <person name="Rodrigues J."/>
            <person name="Thareau V."/>
            <person name="Urrea C.A."/>
            <person name="Wang M."/>
            <person name="Yu Y."/>
            <person name="Zhang M."/>
            <person name="Wing R.A."/>
            <person name="Cregan P.B."/>
            <person name="Rokhsar D.S."/>
            <person name="Jackson S.A."/>
        </authorList>
    </citation>
    <scope>NUCLEOTIDE SEQUENCE [LARGE SCALE GENOMIC DNA]</scope>
    <source>
        <strain evidence="3">cv. G19833</strain>
    </source>
</reference>
<accession>V7CV38</accession>
<keyword evidence="1" id="KW-0732">Signal</keyword>
<organism evidence="2 3">
    <name type="scientific">Phaseolus vulgaris</name>
    <name type="common">Kidney bean</name>
    <name type="synonym">French bean</name>
    <dbReference type="NCBI Taxonomy" id="3885"/>
    <lineage>
        <taxon>Eukaryota</taxon>
        <taxon>Viridiplantae</taxon>
        <taxon>Streptophyta</taxon>
        <taxon>Embryophyta</taxon>
        <taxon>Tracheophyta</taxon>
        <taxon>Spermatophyta</taxon>
        <taxon>Magnoliopsida</taxon>
        <taxon>eudicotyledons</taxon>
        <taxon>Gunneridae</taxon>
        <taxon>Pentapetalae</taxon>
        <taxon>rosids</taxon>
        <taxon>fabids</taxon>
        <taxon>Fabales</taxon>
        <taxon>Fabaceae</taxon>
        <taxon>Papilionoideae</taxon>
        <taxon>50 kb inversion clade</taxon>
        <taxon>NPAAA clade</taxon>
        <taxon>indigoferoid/millettioid clade</taxon>
        <taxon>Phaseoleae</taxon>
        <taxon>Phaseolus</taxon>
    </lineage>
</organism>
<dbReference type="PANTHER" id="PTHR31776">
    <property type="entry name" value="ALPHA-L-ARABINOFURANOSIDASE 1"/>
    <property type="match status" value="1"/>
</dbReference>
<evidence type="ECO:0000256" key="1">
    <source>
        <dbReference type="SAM" id="SignalP"/>
    </source>
</evidence>
<dbReference type="Gramene" id="ESW34004">
    <property type="protein sequence ID" value="ESW34004"/>
    <property type="gene ID" value="PHAVU_001G116000g"/>
</dbReference>
<name>V7CV38_PHAVU</name>
<dbReference type="InterPro" id="IPR051563">
    <property type="entry name" value="Glycosyl_Hydrolase_51"/>
</dbReference>
<dbReference type="STRING" id="3885.V7CV38"/>
<dbReference type="Proteomes" id="UP000000226">
    <property type="component" value="Chromosome 1"/>
</dbReference>
<feature type="chain" id="PRO_5004755832" evidence="1">
    <location>
        <begin position="26"/>
        <end position="110"/>
    </location>
</feature>
<sequence length="110" mass="11857">MAFCCSKVSLHVILYSLLAIYFLSSENCCVDAHSTHSTLVVHASNNVSPRTIPNTFLGVFVEEINHACAGGLWAELVSNRGFEAGGPNNTLNIYPWSIIGKKSSISVSIN</sequence>
<dbReference type="OrthoDB" id="1432442at2759"/>
<dbReference type="GO" id="GO:0046556">
    <property type="term" value="F:alpha-L-arabinofuranosidase activity"/>
    <property type="evidence" value="ECO:0007669"/>
    <property type="project" value="TreeGrafter"/>
</dbReference>
<dbReference type="AlphaFoldDB" id="V7CV38"/>
<evidence type="ECO:0000313" key="3">
    <source>
        <dbReference type="Proteomes" id="UP000000226"/>
    </source>
</evidence>
<proteinExistence type="predicted"/>
<evidence type="ECO:0000313" key="2">
    <source>
        <dbReference type="EMBL" id="ESW34004.1"/>
    </source>
</evidence>
<gene>
    <name evidence="2" type="ORF">PHAVU_001G116000g</name>
</gene>
<protein>
    <submittedName>
        <fullName evidence="2">Uncharacterized protein</fullName>
    </submittedName>
</protein>